<keyword evidence="2" id="KW-0812">Transmembrane</keyword>
<evidence type="ECO:0000256" key="3">
    <source>
        <dbReference type="SAM" id="SignalP"/>
    </source>
</evidence>
<dbReference type="EMBL" id="GIIL01007254">
    <property type="protein sequence ID" value="NOV50980.1"/>
    <property type="molecule type" value="Transcribed_RNA"/>
</dbReference>
<evidence type="ECO:0000256" key="2">
    <source>
        <dbReference type="SAM" id="Phobius"/>
    </source>
</evidence>
<dbReference type="AlphaFoldDB" id="A0A6M2DZ43"/>
<sequence>MILRTFFIILFIYITYILADNSTDVKTFAAEGGSVNIHINDAPNKSKIVARKGASLPLNDTLVLKENSTSTSTTTTTPKPKKPLITYSLDEEQDNSNLSLKQNNNNNATQNNTNQKYTDNQKSTTSGLSIAIAIESRGHPDYIVPVVITIFAVPLFVICSVFLVRKARDFWEKRHYRRMDFLIDGMYND</sequence>
<keyword evidence="2" id="KW-1133">Transmembrane helix</keyword>
<name>A0A6M2DZ43_XENCH</name>
<keyword evidence="2" id="KW-0472">Membrane</keyword>
<evidence type="ECO:0000313" key="4">
    <source>
        <dbReference type="EMBL" id="NOV50980.1"/>
    </source>
</evidence>
<feature type="signal peptide" evidence="3">
    <location>
        <begin position="1"/>
        <end position="19"/>
    </location>
</feature>
<evidence type="ECO:0000256" key="1">
    <source>
        <dbReference type="SAM" id="MobiDB-lite"/>
    </source>
</evidence>
<feature type="chain" id="PRO_5027057147" evidence="3">
    <location>
        <begin position="20"/>
        <end position="189"/>
    </location>
</feature>
<accession>A0A6M2DZ43</accession>
<proteinExistence type="predicted"/>
<reference evidence="4" key="1">
    <citation type="submission" date="2020-03" db="EMBL/GenBank/DDBJ databases">
        <title>Transcriptomic Profiling of the Digestive Tract of the Rat Flea, Xenopsylla cheopis, Following Blood Feeding and Infection with Yersinia pestis.</title>
        <authorList>
            <person name="Bland D.M."/>
            <person name="Martens C.A."/>
            <person name="Virtaneva K."/>
            <person name="Kanakabandi K."/>
            <person name="Long D."/>
            <person name="Rosenke R."/>
            <person name="Saturday G.A."/>
            <person name="Hoyt F.H."/>
            <person name="Bruno D.P."/>
            <person name="Ribeiro J.M.C."/>
            <person name="Hinnebusch J."/>
        </authorList>
    </citation>
    <scope>NUCLEOTIDE SEQUENCE</scope>
</reference>
<feature type="compositionally biased region" description="Low complexity" evidence="1">
    <location>
        <begin position="97"/>
        <end position="116"/>
    </location>
</feature>
<protein>
    <submittedName>
        <fullName evidence="4">Putative mucin-5ac</fullName>
    </submittedName>
</protein>
<feature type="region of interest" description="Disordered" evidence="1">
    <location>
        <begin position="97"/>
        <end position="122"/>
    </location>
</feature>
<keyword evidence="3" id="KW-0732">Signal</keyword>
<organism evidence="4">
    <name type="scientific">Xenopsylla cheopis</name>
    <name type="common">Oriental rat flea</name>
    <name type="synonym">Pulex cheopis</name>
    <dbReference type="NCBI Taxonomy" id="163159"/>
    <lineage>
        <taxon>Eukaryota</taxon>
        <taxon>Metazoa</taxon>
        <taxon>Ecdysozoa</taxon>
        <taxon>Arthropoda</taxon>
        <taxon>Hexapoda</taxon>
        <taxon>Insecta</taxon>
        <taxon>Pterygota</taxon>
        <taxon>Neoptera</taxon>
        <taxon>Endopterygota</taxon>
        <taxon>Siphonaptera</taxon>
        <taxon>Pulicidae</taxon>
        <taxon>Xenopsyllinae</taxon>
        <taxon>Xenopsylla</taxon>
    </lineage>
</organism>
<feature type="transmembrane region" description="Helical" evidence="2">
    <location>
        <begin position="142"/>
        <end position="164"/>
    </location>
</feature>